<evidence type="ECO:0000313" key="2">
    <source>
        <dbReference type="Proteomes" id="UP000199126"/>
    </source>
</evidence>
<accession>A0A1H8W2M5</accession>
<dbReference type="Proteomes" id="UP000199126">
    <property type="component" value="Unassembled WGS sequence"/>
</dbReference>
<dbReference type="RefSeq" id="WP_170864910.1">
    <property type="nucleotide sequence ID" value="NZ_FODV01000022.1"/>
</dbReference>
<dbReference type="OrthoDB" id="245896at2157"/>
<organism evidence="1 2">
    <name type="scientific">Halogranum amylolyticum</name>
    <dbReference type="NCBI Taxonomy" id="660520"/>
    <lineage>
        <taxon>Archaea</taxon>
        <taxon>Methanobacteriati</taxon>
        <taxon>Methanobacteriota</taxon>
        <taxon>Stenosarchaea group</taxon>
        <taxon>Halobacteria</taxon>
        <taxon>Halobacteriales</taxon>
        <taxon>Haloferacaceae</taxon>
    </lineage>
</organism>
<protein>
    <recommendedName>
        <fullName evidence="3">Small CPxCG-related zinc finger protein</fullName>
    </recommendedName>
</protein>
<name>A0A1H8W2M5_9EURY</name>
<proteinExistence type="predicted"/>
<dbReference type="AlphaFoldDB" id="A0A1H8W2M5"/>
<dbReference type="NCBIfam" id="NF041921">
    <property type="entry name" value="HVO_A0556"/>
    <property type="match status" value="1"/>
</dbReference>
<dbReference type="EMBL" id="FODV01000022">
    <property type="protein sequence ID" value="SEP21860.1"/>
    <property type="molecule type" value="Genomic_DNA"/>
</dbReference>
<sequence length="53" mass="5953">MSQANPTGRNALVEKLRERDCEYCTDGTLVEGTYKDNEAVVCDECDTPALQLW</sequence>
<evidence type="ECO:0000313" key="1">
    <source>
        <dbReference type="EMBL" id="SEP21860.1"/>
    </source>
</evidence>
<reference evidence="2" key="1">
    <citation type="submission" date="2016-10" db="EMBL/GenBank/DDBJ databases">
        <authorList>
            <person name="Varghese N."/>
            <person name="Submissions S."/>
        </authorList>
    </citation>
    <scope>NUCLEOTIDE SEQUENCE [LARGE SCALE GENOMIC DNA]</scope>
    <source>
        <strain evidence="2">CGMCC 1.10121</strain>
    </source>
</reference>
<gene>
    <name evidence="1" type="ORF">SAMN04487948_12252</name>
</gene>
<evidence type="ECO:0008006" key="3">
    <source>
        <dbReference type="Google" id="ProtNLM"/>
    </source>
</evidence>
<keyword evidence="2" id="KW-1185">Reference proteome</keyword>
<dbReference type="InterPro" id="IPR049681">
    <property type="entry name" value="HVO_A0556-like"/>
</dbReference>